<gene>
    <name evidence="2" type="ORF">METD_I0390</name>
</gene>
<dbReference type="Proteomes" id="UP000008070">
    <property type="component" value="Chromosome"/>
</dbReference>
<feature type="region of interest" description="Disordered" evidence="1">
    <location>
        <begin position="52"/>
        <end position="80"/>
    </location>
</feature>
<accession>C7C985</accession>
<name>C7C985_METED</name>
<proteinExistence type="predicted"/>
<evidence type="ECO:0000256" key="1">
    <source>
        <dbReference type="SAM" id="MobiDB-lite"/>
    </source>
</evidence>
<protein>
    <recommendedName>
        <fullName evidence="4">DNA primase/polymerase bifunctional N-terminal domain-containing protein</fullName>
    </recommendedName>
</protein>
<dbReference type="SUPFAM" id="SSF56747">
    <property type="entry name" value="Prim-pol domain"/>
    <property type="match status" value="1"/>
</dbReference>
<feature type="region of interest" description="Disordered" evidence="1">
    <location>
        <begin position="1318"/>
        <end position="1337"/>
    </location>
</feature>
<sequence>MAASIAWKNPAPRGSGCGILSIQVSLAKPAIGPCGGHAPALSCVQTGLHAPDSFPGAPTQPSSSSYSPREKTTVPDTPALPLSLAADPVARAVLARFPGAQIVNDKAAPAGALPVVGGMHQINARCFSVLGPELVTRGWSVFPQTRDHRRGPGLVDNAALKWGEYKDRLPTLGEIDWWSRFCPSHNVACILGAASGGTWALDIDVSDAELSNAIVKLADDHLGYTPFSRVGRVPRIVLVYRQAPVSEVGADQVIRVSPHRFAARPGEDSPGQIEVLGHGKPVTFFGLHHGTGKYFIWVDRSPHVLGPEHAPLVTRQQYDAFLDAVHALHPFAKPAVHEAPDAAWTFDPAAGLHRPTALGEPDWQVSEGKVVDGRNRFLIRLTSNTVRANEAAARDAGAGRAQLCALVEQEFLARAEMSGTWTPLKVKTEIRSMVTSSCEWHIREERFTRIRRGAPVAVDGEGDVQHAPSRTDDLAPADDMPELAHLRSDFARLLARTGRKGYKLKAGAHPVRALKRALLTDELLRTEAAQAATAAVRDHQDRWIDGLYERAAERRSRELRKDKSPLDAGLISILRGDAGVGKTSTFWRALARAVDKRGRLGFPVGFAMPTHANIEDSLGSASKAQLAWEQSVSEAVEAGEKAGLKVVVFRGKLRTNCAFKEQLRSLNAASIQAERLCKSRVNVNEKVPGAEPEWEERLCPMFEACEYQRSLAAVADADVVLFASAYLSAKAPAALTKALIALVVDERPYNGLLGTNSRCPMPVSVLELPRPAPRLLDEEIQPLLEQANPRQAIEDRREGYLADRHAAVQIVLPHLRKRDAGAAVVALHRTRNGNQRTGLEFARSAYAVCSRGSNLAKDVQPGMTEEAAAALAGAPRGEGIWDERRFWSLVIERLEALAHDEENPGTPRKAKGASDARLQVVSGETGPAIRMSWRGTPGFPGIPLLMLDASAAPAIVTKIWVEREVEVLDVQAPCHLRTVLVTGSTFSDFSMLPGRSRKARTILAAAKRVNLHRDVVTRLAGVHGYGKFLVGGNMGPMAVLRAGWQPPANVDFVHNGAMRGLDQFKNHAAALLLGRLELPPRAIDAFVAALTYDDDLPELPVDSNGDGLDEEGKALKPLIGEKLIAMRDGRDIAVDDATYEGAWARLIQGQFREEEVRQFVARLRPVHRLGRAPVAYVACSAIPEGLIVDDVVDIRDLLTPGPDNGQRPFEVARATGGVLDARYGGQDREDLVGPNRTIESHLSGARLERPGFPESQGTSRIRWRLPGGEWTTSSVLTWPENPVAPLARAIATEQGLTVEEVEEALEFEILWEGTTRAASGTKGPDKIDRANLGLPADAPLTHEDARRAYADQEAAERADMIARVKAELSGLPIGAPDEAIEAALRRRRIAQIDWSKLAPYAGADRKTEAVSLAELVIARRYGLDDAEIEEDED</sequence>
<dbReference type="EMBL" id="FP103042">
    <property type="protein sequence ID" value="CAX22051.1"/>
    <property type="molecule type" value="Genomic_DNA"/>
</dbReference>
<reference evidence="3" key="1">
    <citation type="journal article" date="2009" name="PLoS ONE">
        <title>Methylobacterium genome sequences: a reference blueprint to investigate microbial metabolism of C1 compounds from natural and industrial sources.</title>
        <authorList>
            <person name="Vuilleumier S."/>
            <person name="Chistoserdova L."/>
            <person name="Lee M.-C."/>
            <person name="Bringel F."/>
            <person name="Lajus A."/>
            <person name="Zhou Y."/>
            <person name="Gourion B."/>
            <person name="Barbe V."/>
            <person name="Chang J."/>
            <person name="Cruveiller S."/>
            <person name="Dossat C."/>
            <person name="Gillett W."/>
            <person name="Gruffaz C."/>
            <person name="Haugen E."/>
            <person name="Hourcade E."/>
            <person name="Levy R."/>
            <person name="Mangenot S."/>
            <person name="Muller E."/>
            <person name="Nadalig T."/>
            <person name="Pagni M."/>
            <person name="Penny C."/>
            <person name="Peyraud R."/>
            <person name="Robinson D.G."/>
            <person name="Roche D."/>
            <person name="Rouy Z."/>
            <person name="Saenampechek C."/>
            <person name="Salvignol G."/>
            <person name="Vallenet D."/>
            <person name="Wu Z."/>
            <person name="Marx C.J."/>
            <person name="Vorholt J.A."/>
            <person name="Olson M.V."/>
            <person name="Kaul R."/>
            <person name="Weissenbach J."/>
            <person name="Medigue C."/>
            <person name="Lidstrom M.E."/>
        </authorList>
    </citation>
    <scope>NUCLEOTIDE SEQUENCE [LARGE SCALE GENOMIC DNA]</scope>
    <source>
        <strain evidence="3">DSM 6343 / CIP 106787 / DM4</strain>
    </source>
</reference>
<evidence type="ECO:0008006" key="4">
    <source>
        <dbReference type="Google" id="ProtNLM"/>
    </source>
</evidence>
<evidence type="ECO:0000313" key="3">
    <source>
        <dbReference type="Proteomes" id="UP000008070"/>
    </source>
</evidence>
<evidence type="ECO:0000313" key="2">
    <source>
        <dbReference type="EMBL" id="CAX22051.1"/>
    </source>
</evidence>
<organism evidence="2 3">
    <name type="scientific">Methylorubrum extorquens (strain DSM 6343 / CIP 106787 / DM4)</name>
    <name type="common">Methylobacterium extorquens</name>
    <dbReference type="NCBI Taxonomy" id="661410"/>
    <lineage>
        <taxon>Bacteria</taxon>
        <taxon>Pseudomonadati</taxon>
        <taxon>Pseudomonadota</taxon>
        <taxon>Alphaproteobacteria</taxon>
        <taxon>Hyphomicrobiales</taxon>
        <taxon>Methylobacteriaceae</taxon>
        <taxon>Methylorubrum</taxon>
    </lineage>
</organism>
<dbReference type="KEGG" id="mdi:METDI0390"/>
<dbReference type="HOGENOM" id="CLU_257795_0_0_5"/>